<feature type="transmembrane region" description="Helical" evidence="1">
    <location>
        <begin position="87"/>
        <end position="108"/>
    </location>
</feature>
<keyword evidence="1" id="KW-0472">Membrane</keyword>
<reference evidence="2" key="1">
    <citation type="submission" date="2010-06" db="EMBL/GenBank/DDBJ databases">
        <title>The complete mitochondrial genome sequence of Pinctada margaritifera.</title>
        <authorList>
            <person name="Wu X."/>
            <person name="Xu X."/>
            <person name="Yu Z."/>
        </authorList>
    </citation>
    <scope>NUCLEOTIDE SEQUENCE</scope>
</reference>
<protein>
    <submittedName>
        <fullName evidence="2">NADH dehydrogenase subunit 2</fullName>
    </submittedName>
</protein>
<keyword evidence="1" id="KW-0812">Transmembrane</keyword>
<accession>S4S285</accession>
<feature type="transmembrane region" description="Helical" evidence="1">
    <location>
        <begin position="115"/>
        <end position="133"/>
    </location>
</feature>
<proteinExistence type="predicted"/>
<keyword evidence="2" id="KW-0496">Mitochondrion</keyword>
<sequence length="323" mass="34745">MKSSFSLPIVSVSAVISGVSYLALPSCKDIESGFLIMVIGAVFGSVVLLGSSGGSDVNKGVLVYFIFQLVGSSLILVGLSVLADPVGSYFCSVGYLVKVGLFPFHWWVYYVFPKLGWLAFLPGMVLFKLGIIMGIPFYLGWWVVSLVFFMSFVYSVWGVMSCSMGSLKEVVAWVSISDSCWAVLSSMVGLKLVFFYLLGSGVSLSLVCLVMFGESVESVGGVIRCSHPWGVVVGLGSYMGFPPFMGCVSKLYVVDCLSALPDCGWYILSFGGLMSSAVMLVVVLGVVSSAGVGVKKWKLEEGFGVAFLFHFVLNMGFWTLFTL</sequence>
<feature type="transmembrane region" description="Helical" evidence="1">
    <location>
        <begin position="302"/>
        <end position="321"/>
    </location>
</feature>
<dbReference type="AlphaFoldDB" id="S4S285"/>
<evidence type="ECO:0000256" key="1">
    <source>
        <dbReference type="SAM" id="Phobius"/>
    </source>
</evidence>
<feature type="transmembrane region" description="Helical" evidence="1">
    <location>
        <begin position="265"/>
        <end position="290"/>
    </location>
</feature>
<keyword evidence="1" id="KW-1133">Transmembrane helix</keyword>
<feature type="transmembrane region" description="Helical" evidence="1">
    <location>
        <begin position="61"/>
        <end position="81"/>
    </location>
</feature>
<geneLocation type="mitochondrion" evidence="2"/>
<feature type="transmembrane region" description="Helical" evidence="1">
    <location>
        <begin position="7"/>
        <end position="24"/>
    </location>
</feature>
<gene>
    <name evidence="2" type="primary">nad2</name>
</gene>
<feature type="transmembrane region" description="Helical" evidence="1">
    <location>
        <begin position="194"/>
        <end position="213"/>
    </location>
</feature>
<feature type="transmembrane region" description="Helical" evidence="1">
    <location>
        <begin position="225"/>
        <end position="245"/>
    </location>
</feature>
<evidence type="ECO:0000313" key="2">
    <source>
        <dbReference type="EMBL" id="ADK97699.1"/>
    </source>
</evidence>
<feature type="transmembrane region" description="Helical" evidence="1">
    <location>
        <begin position="30"/>
        <end position="49"/>
    </location>
</feature>
<feature type="transmembrane region" description="Helical" evidence="1">
    <location>
        <begin position="139"/>
        <end position="158"/>
    </location>
</feature>
<organism evidence="2">
    <name type="scientific">Margaritifera margaritifera</name>
    <name type="common">Freshwater pearl mussel</name>
    <dbReference type="NCBI Taxonomy" id="102329"/>
    <lineage>
        <taxon>Eukaryota</taxon>
        <taxon>Metazoa</taxon>
        <taxon>Spiralia</taxon>
        <taxon>Lophotrochozoa</taxon>
        <taxon>Mollusca</taxon>
        <taxon>Bivalvia</taxon>
        <taxon>Autobranchia</taxon>
        <taxon>Pteriomorphia</taxon>
        <taxon>Pterioida</taxon>
        <taxon>Pterioidea</taxon>
        <taxon>Pteriidae</taxon>
        <taxon>Pinctada</taxon>
    </lineage>
</organism>
<dbReference type="EMBL" id="HM467838">
    <property type="protein sequence ID" value="ADK97699.1"/>
    <property type="molecule type" value="Genomic_DNA"/>
</dbReference>
<name>S4S285_PINMG</name>